<reference evidence="3 4" key="1">
    <citation type="journal article" date="2024" name="Commun. Biol.">
        <title>Comparative genomic analysis of thermophilic fungi reveals convergent evolutionary adaptations and gene losses.</title>
        <authorList>
            <person name="Steindorff A.S."/>
            <person name="Aguilar-Pontes M.V."/>
            <person name="Robinson A.J."/>
            <person name="Andreopoulos B."/>
            <person name="LaButti K."/>
            <person name="Kuo A."/>
            <person name="Mondo S."/>
            <person name="Riley R."/>
            <person name="Otillar R."/>
            <person name="Haridas S."/>
            <person name="Lipzen A."/>
            <person name="Grimwood J."/>
            <person name="Schmutz J."/>
            <person name="Clum A."/>
            <person name="Reid I.D."/>
            <person name="Moisan M.C."/>
            <person name="Butler G."/>
            <person name="Nguyen T.T.M."/>
            <person name="Dewar K."/>
            <person name="Conant G."/>
            <person name="Drula E."/>
            <person name="Henrissat B."/>
            <person name="Hansel C."/>
            <person name="Singer S."/>
            <person name="Hutchinson M.I."/>
            <person name="de Vries R.P."/>
            <person name="Natvig D.O."/>
            <person name="Powell A.J."/>
            <person name="Tsang A."/>
            <person name="Grigoriev I.V."/>
        </authorList>
    </citation>
    <scope>NUCLEOTIDE SEQUENCE [LARGE SCALE GENOMIC DNA]</scope>
    <source>
        <strain evidence="3 4">CBS 494.80</strain>
    </source>
</reference>
<feature type="coiled-coil region" evidence="1">
    <location>
        <begin position="129"/>
        <end position="163"/>
    </location>
</feature>
<name>A0ABR4CY95_9HELO</name>
<comment type="caution">
    <text evidence="3">The sequence shown here is derived from an EMBL/GenBank/DDBJ whole genome shotgun (WGS) entry which is preliminary data.</text>
</comment>
<dbReference type="EMBL" id="JAZHXI010000002">
    <property type="protein sequence ID" value="KAL2074855.1"/>
    <property type="molecule type" value="Genomic_DNA"/>
</dbReference>
<feature type="region of interest" description="Disordered" evidence="2">
    <location>
        <begin position="376"/>
        <end position="398"/>
    </location>
</feature>
<keyword evidence="1" id="KW-0175">Coiled coil</keyword>
<accession>A0ABR4CY95</accession>
<evidence type="ECO:0000313" key="3">
    <source>
        <dbReference type="EMBL" id="KAL2074855.1"/>
    </source>
</evidence>
<feature type="compositionally biased region" description="Basic and acidic residues" evidence="2">
    <location>
        <begin position="376"/>
        <end position="387"/>
    </location>
</feature>
<keyword evidence="4" id="KW-1185">Reference proteome</keyword>
<evidence type="ECO:0000256" key="1">
    <source>
        <dbReference type="SAM" id="Coils"/>
    </source>
</evidence>
<gene>
    <name evidence="3" type="ORF">VTL71DRAFT_8634</name>
</gene>
<evidence type="ECO:0000256" key="2">
    <source>
        <dbReference type="SAM" id="MobiDB-lite"/>
    </source>
</evidence>
<sequence length="398" mass="45312">MSNYRLSSKSGQSQFNPEALEYVPRSVTNASHLTESRQSSSILPSSKVLELLETSEGIRDKLEADVKKAKMDRRIAETNFAVARGENKVLRKEVQELTDDAETARMYTEDLRRRFKEVVRQNEMLVADVEKAKSTANKHAARIKELEKEKESLETKVAKLEIELKVKEPVFQVGVDVRTRYLEQAKESFWHVKTFDKISNEYFLKKYTVDQVAIEKGNQAAYGGNGTADGALFVLGKLSRDWATKETKHESNESSPYFNPDLSGGIGGYGGETSEPEPSNIFEELYHYRPSIYATLPSKMLEVINYEATIKTLKSLNDGLDRPLQEKQQALENISVVLQKYPKLPRDEFDTDAEVSRRVERVKALTEIIVQYDRKKNGKTREGRRADSSYQFSGESLI</sequence>
<evidence type="ECO:0000313" key="4">
    <source>
        <dbReference type="Proteomes" id="UP001595075"/>
    </source>
</evidence>
<organism evidence="3 4">
    <name type="scientific">Oculimacula yallundae</name>
    <dbReference type="NCBI Taxonomy" id="86028"/>
    <lineage>
        <taxon>Eukaryota</taxon>
        <taxon>Fungi</taxon>
        <taxon>Dikarya</taxon>
        <taxon>Ascomycota</taxon>
        <taxon>Pezizomycotina</taxon>
        <taxon>Leotiomycetes</taxon>
        <taxon>Helotiales</taxon>
        <taxon>Ploettnerulaceae</taxon>
        <taxon>Oculimacula</taxon>
    </lineage>
</organism>
<feature type="compositionally biased region" description="Polar residues" evidence="2">
    <location>
        <begin position="388"/>
        <end position="398"/>
    </location>
</feature>
<feature type="coiled-coil region" evidence="1">
    <location>
        <begin position="52"/>
        <end position="100"/>
    </location>
</feature>
<proteinExistence type="predicted"/>
<protein>
    <submittedName>
        <fullName evidence="3">Uncharacterized protein</fullName>
    </submittedName>
</protein>
<dbReference type="Proteomes" id="UP001595075">
    <property type="component" value="Unassembled WGS sequence"/>
</dbReference>